<dbReference type="EMBL" id="BONF01000046">
    <property type="protein sequence ID" value="GIF85392.1"/>
    <property type="molecule type" value="Genomic_DNA"/>
</dbReference>
<dbReference type="GO" id="GO:0016747">
    <property type="term" value="F:acyltransferase activity, transferring groups other than amino-acyl groups"/>
    <property type="evidence" value="ECO:0007669"/>
    <property type="project" value="InterPro"/>
</dbReference>
<dbReference type="InterPro" id="IPR000182">
    <property type="entry name" value="GNAT_dom"/>
</dbReference>
<sequence>MTITVRRLAGDDWQTLRELRLNALQEAPYAFGSTFERERDRTEQEWRARLDNPASASFAALLDGVPAGLAGGYLPEGEQDAAELFSMWVSPAARGRRIAEQLVGAVAGWARDLGRAEVVLEVTAGNDTAARVYERCGFAPRAGVPHTPGGALMRLPLG</sequence>
<evidence type="ECO:0000256" key="1">
    <source>
        <dbReference type="ARBA" id="ARBA00022679"/>
    </source>
</evidence>
<comment type="caution">
    <text evidence="4">The sequence shown here is derived from an EMBL/GenBank/DDBJ whole genome shotgun (WGS) entry which is preliminary data.</text>
</comment>
<keyword evidence="5" id="KW-1185">Reference proteome</keyword>
<accession>A0A8J3NLT1</accession>
<dbReference type="PANTHER" id="PTHR43877:SF2">
    <property type="entry name" value="AMINOALKYLPHOSPHONATE N-ACETYLTRANSFERASE-RELATED"/>
    <property type="match status" value="1"/>
</dbReference>
<proteinExistence type="predicted"/>
<dbReference type="SUPFAM" id="SSF55729">
    <property type="entry name" value="Acyl-CoA N-acyltransferases (Nat)"/>
    <property type="match status" value="1"/>
</dbReference>
<dbReference type="PANTHER" id="PTHR43877">
    <property type="entry name" value="AMINOALKYLPHOSPHONATE N-ACETYLTRANSFERASE-RELATED-RELATED"/>
    <property type="match status" value="1"/>
</dbReference>
<dbReference type="Pfam" id="PF00583">
    <property type="entry name" value="Acetyltransf_1"/>
    <property type="match status" value="1"/>
</dbReference>
<keyword evidence="2" id="KW-0012">Acyltransferase</keyword>
<dbReference type="InterPro" id="IPR016181">
    <property type="entry name" value="Acyl_CoA_acyltransferase"/>
</dbReference>
<name>A0A8J3NLT1_9ACTN</name>
<feature type="domain" description="N-acetyltransferase" evidence="3">
    <location>
        <begin position="3"/>
        <end position="158"/>
    </location>
</feature>
<protein>
    <submittedName>
        <fullName evidence="4">N-acetyltransferase</fullName>
    </submittedName>
</protein>
<dbReference type="Proteomes" id="UP000601223">
    <property type="component" value="Unassembled WGS sequence"/>
</dbReference>
<keyword evidence="1" id="KW-0808">Transferase</keyword>
<dbReference type="RefSeq" id="WP_203755216.1">
    <property type="nucleotide sequence ID" value="NZ_BONF01000046.1"/>
</dbReference>
<gene>
    <name evidence="4" type="ORF">Cba03nite_67410</name>
</gene>
<organism evidence="4 5">
    <name type="scientific">Catellatospora bangladeshensis</name>
    <dbReference type="NCBI Taxonomy" id="310355"/>
    <lineage>
        <taxon>Bacteria</taxon>
        <taxon>Bacillati</taxon>
        <taxon>Actinomycetota</taxon>
        <taxon>Actinomycetes</taxon>
        <taxon>Micromonosporales</taxon>
        <taxon>Micromonosporaceae</taxon>
        <taxon>Catellatospora</taxon>
    </lineage>
</organism>
<evidence type="ECO:0000256" key="2">
    <source>
        <dbReference type="ARBA" id="ARBA00023315"/>
    </source>
</evidence>
<reference evidence="4 5" key="1">
    <citation type="submission" date="2021-01" db="EMBL/GenBank/DDBJ databases">
        <title>Whole genome shotgun sequence of Catellatospora bangladeshensis NBRC 107357.</title>
        <authorList>
            <person name="Komaki H."/>
            <person name="Tamura T."/>
        </authorList>
    </citation>
    <scope>NUCLEOTIDE SEQUENCE [LARGE SCALE GENOMIC DNA]</scope>
    <source>
        <strain evidence="4 5">NBRC 107357</strain>
    </source>
</reference>
<dbReference type="Gene3D" id="3.40.630.30">
    <property type="match status" value="1"/>
</dbReference>
<dbReference type="AlphaFoldDB" id="A0A8J3NLT1"/>
<evidence type="ECO:0000313" key="5">
    <source>
        <dbReference type="Proteomes" id="UP000601223"/>
    </source>
</evidence>
<dbReference type="InterPro" id="IPR050832">
    <property type="entry name" value="Bact_Acetyltransf"/>
</dbReference>
<evidence type="ECO:0000313" key="4">
    <source>
        <dbReference type="EMBL" id="GIF85392.1"/>
    </source>
</evidence>
<dbReference type="PROSITE" id="PS51186">
    <property type="entry name" value="GNAT"/>
    <property type="match status" value="1"/>
</dbReference>
<dbReference type="CDD" id="cd04301">
    <property type="entry name" value="NAT_SF"/>
    <property type="match status" value="1"/>
</dbReference>
<evidence type="ECO:0000259" key="3">
    <source>
        <dbReference type="PROSITE" id="PS51186"/>
    </source>
</evidence>